<feature type="signal peptide" evidence="1">
    <location>
        <begin position="1"/>
        <end position="27"/>
    </location>
</feature>
<evidence type="ECO:0000313" key="3">
    <source>
        <dbReference type="EMBL" id="KNY25579.1"/>
    </source>
</evidence>
<proteinExistence type="predicted"/>
<feature type="domain" description="Dockerin" evidence="2">
    <location>
        <begin position="33"/>
        <end position="101"/>
    </location>
</feature>
<dbReference type="GO" id="GO:0004553">
    <property type="term" value="F:hydrolase activity, hydrolyzing O-glycosyl compounds"/>
    <property type="evidence" value="ECO:0007669"/>
    <property type="project" value="InterPro"/>
</dbReference>
<dbReference type="Gene3D" id="1.10.1330.10">
    <property type="entry name" value="Dockerin domain"/>
    <property type="match status" value="2"/>
</dbReference>
<dbReference type="RefSeq" id="WP_036940956.1">
    <property type="nucleotide sequence ID" value="NZ_JQKC01000014.1"/>
</dbReference>
<dbReference type="InterPro" id="IPR016134">
    <property type="entry name" value="Dockerin_dom"/>
</dbReference>
<evidence type="ECO:0000313" key="4">
    <source>
        <dbReference type="Proteomes" id="UP000036923"/>
    </source>
</evidence>
<name>A0A0L6JIL1_9FIRM</name>
<keyword evidence="4" id="KW-1185">Reference proteome</keyword>
<dbReference type="InterPro" id="IPR036439">
    <property type="entry name" value="Dockerin_dom_sf"/>
</dbReference>
<protein>
    <submittedName>
        <fullName evidence="3">Dockerin type 1 protein</fullName>
    </submittedName>
</protein>
<accession>A0A0L6JIL1</accession>
<dbReference type="STRING" id="398512.Bccel_0839"/>
<evidence type="ECO:0000256" key="1">
    <source>
        <dbReference type="SAM" id="SignalP"/>
    </source>
</evidence>
<dbReference type="Proteomes" id="UP000036923">
    <property type="component" value="Unassembled WGS sequence"/>
</dbReference>
<dbReference type="AlphaFoldDB" id="A0A0L6JIL1"/>
<organism evidence="3 4">
    <name type="scientific">Pseudobacteroides cellulosolvens ATCC 35603 = DSM 2933</name>
    <dbReference type="NCBI Taxonomy" id="398512"/>
    <lineage>
        <taxon>Bacteria</taxon>
        <taxon>Bacillati</taxon>
        <taxon>Bacillota</taxon>
        <taxon>Clostridia</taxon>
        <taxon>Eubacteriales</taxon>
        <taxon>Oscillospiraceae</taxon>
        <taxon>Pseudobacteroides</taxon>
    </lineage>
</organism>
<evidence type="ECO:0000259" key="2">
    <source>
        <dbReference type="PROSITE" id="PS51766"/>
    </source>
</evidence>
<dbReference type="Pfam" id="PF00404">
    <property type="entry name" value="Dockerin_1"/>
    <property type="match status" value="2"/>
</dbReference>
<sequence precursor="true">MKKRIGSLLVGLGLFVTVMGTSLPAFAAHSCTETVTIGDVNLDGSVNAIDLLLLKQEIDCLVYFDNLQCIAADVDYNAAITMADYNMLKDYLLGNITSFPAGSSYTVYYGDVTGDQLVTDADKTKVSNYILGSVYLTSREFAAADVNGDQVVNSGDLTLINRHILNIEDHFPVCPQI</sequence>
<dbReference type="OrthoDB" id="2086516at2"/>
<dbReference type="GO" id="GO:0000272">
    <property type="term" value="P:polysaccharide catabolic process"/>
    <property type="evidence" value="ECO:0007669"/>
    <property type="project" value="InterPro"/>
</dbReference>
<dbReference type="SUPFAM" id="SSF63446">
    <property type="entry name" value="Type I dockerin domain"/>
    <property type="match status" value="2"/>
</dbReference>
<gene>
    <name evidence="3" type="ORF">Bccel_0839</name>
</gene>
<comment type="caution">
    <text evidence="3">The sequence shown here is derived from an EMBL/GenBank/DDBJ whole genome shotgun (WGS) entry which is preliminary data.</text>
</comment>
<keyword evidence="1" id="KW-0732">Signal</keyword>
<dbReference type="InterPro" id="IPR018247">
    <property type="entry name" value="EF_Hand_1_Ca_BS"/>
</dbReference>
<dbReference type="InterPro" id="IPR002105">
    <property type="entry name" value="Dockerin_1_rpt"/>
</dbReference>
<dbReference type="EMBL" id="LGTC01000001">
    <property type="protein sequence ID" value="KNY25579.1"/>
    <property type="molecule type" value="Genomic_DNA"/>
</dbReference>
<dbReference type="PROSITE" id="PS00018">
    <property type="entry name" value="EF_HAND_1"/>
    <property type="match status" value="1"/>
</dbReference>
<dbReference type="PROSITE" id="PS00448">
    <property type="entry name" value="CLOS_CELLULOSOME_RPT"/>
    <property type="match status" value="1"/>
</dbReference>
<dbReference type="PROSITE" id="PS51766">
    <property type="entry name" value="DOCKERIN"/>
    <property type="match status" value="2"/>
</dbReference>
<dbReference type="eggNOG" id="ENOG5033VP0">
    <property type="taxonomic scope" value="Bacteria"/>
</dbReference>
<feature type="domain" description="Dockerin" evidence="2">
    <location>
        <begin position="105"/>
        <end position="173"/>
    </location>
</feature>
<reference evidence="4" key="1">
    <citation type="submission" date="2015-07" db="EMBL/GenBank/DDBJ databases">
        <title>Near-Complete Genome Sequence of the Cellulolytic Bacterium Bacteroides (Pseudobacteroides) cellulosolvens ATCC 35603.</title>
        <authorList>
            <person name="Dassa B."/>
            <person name="Utturkar S.M."/>
            <person name="Klingeman D.M."/>
            <person name="Hurt R.A."/>
            <person name="Keller M."/>
            <person name="Xu J."/>
            <person name="Reddy Y.H.K."/>
            <person name="Borovok I."/>
            <person name="Grinberg I.R."/>
            <person name="Lamed R."/>
            <person name="Zhivin O."/>
            <person name="Bayer E.A."/>
            <person name="Brown S.D."/>
        </authorList>
    </citation>
    <scope>NUCLEOTIDE SEQUENCE [LARGE SCALE GENOMIC DNA]</scope>
    <source>
        <strain evidence="4">DSM 2933</strain>
    </source>
</reference>
<dbReference type="CDD" id="cd14256">
    <property type="entry name" value="Dockerin_I"/>
    <property type="match status" value="2"/>
</dbReference>
<feature type="chain" id="PRO_5005565502" evidence="1">
    <location>
        <begin position="28"/>
        <end position="177"/>
    </location>
</feature>